<keyword evidence="2" id="KW-1185">Reference proteome</keyword>
<proteinExistence type="predicted"/>
<accession>A0ABP9ZT88</accession>
<name>A0ABP9ZT88_9GAMM</name>
<evidence type="ECO:0000313" key="1">
    <source>
        <dbReference type="EMBL" id="GAA6132678.1"/>
    </source>
</evidence>
<comment type="caution">
    <text evidence="1">The sequence shown here is derived from an EMBL/GenBank/DDBJ whole genome shotgun (WGS) entry which is preliminary data.</text>
</comment>
<gene>
    <name evidence="1" type="ORF">NBRC116187_30380</name>
</gene>
<protein>
    <submittedName>
        <fullName evidence="1">Uncharacterized protein</fullName>
    </submittedName>
</protein>
<sequence>MRELRYPTLPGKYFNEKAGWIVKAERTPTPRMRTVFDRRGTRQGSQALQISNTVHTQTKTDETRMAAALNAVHIRRSTGTTKVQAIGNATDRDQSEISQKGFGSIQVRPLEYQVRDRLRLNGRVRVSTWLFTAQGDWSVVYCHFSSRLWD</sequence>
<dbReference type="EMBL" id="BAABWD010000004">
    <property type="protein sequence ID" value="GAA6132678.1"/>
    <property type="molecule type" value="Genomic_DNA"/>
</dbReference>
<dbReference type="Proteomes" id="UP001486808">
    <property type="component" value="Unassembled WGS sequence"/>
</dbReference>
<reference evidence="1 2" key="1">
    <citation type="submission" date="2024-04" db="EMBL/GenBank/DDBJ databases">
        <title>Draft genome sequence of Halopseudomonas sabulinigri NBRC 116187.</title>
        <authorList>
            <person name="Miyakawa T."/>
            <person name="Kusuya Y."/>
            <person name="Miura T."/>
        </authorList>
    </citation>
    <scope>NUCLEOTIDE SEQUENCE [LARGE SCALE GENOMIC DNA]</scope>
    <source>
        <strain evidence="1 2">4NH20-0042</strain>
    </source>
</reference>
<evidence type="ECO:0000313" key="2">
    <source>
        <dbReference type="Proteomes" id="UP001486808"/>
    </source>
</evidence>
<organism evidence="1 2">
    <name type="scientific">Halopseudomonas sabulinigri</name>
    <dbReference type="NCBI Taxonomy" id="472181"/>
    <lineage>
        <taxon>Bacteria</taxon>
        <taxon>Pseudomonadati</taxon>
        <taxon>Pseudomonadota</taxon>
        <taxon>Gammaproteobacteria</taxon>
        <taxon>Pseudomonadales</taxon>
        <taxon>Pseudomonadaceae</taxon>
        <taxon>Halopseudomonas</taxon>
    </lineage>
</organism>